<evidence type="ECO:0000256" key="1">
    <source>
        <dbReference type="SAM" id="MobiDB-lite"/>
    </source>
</evidence>
<dbReference type="Proteomes" id="UP000054018">
    <property type="component" value="Unassembled WGS sequence"/>
</dbReference>
<accession>A0A0C9Z8W8</accession>
<dbReference type="STRING" id="765257.A0A0C9Z8W8"/>
<evidence type="ECO:0000313" key="3">
    <source>
        <dbReference type="Proteomes" id="UP000054018"/>
    </source>
</evidence>
<reference evidence="2 3" key="1">
    <citation type="submission" date="2014-04" db="EMBL/GenBank/DDBJ databases">
        <authorList>
            <consortium name="DOE Joint Genome Institute"/>
            <person name="Kuo A."/>
            <person name="Kohler A."/>
            <person name="Costa M.D."/>
            <person name="Nagy L.G."/>
            <person name="Floudas D."/>
            <person name="Copeland A."/>
            <person name="Barry K.W."/>
            <person name="Cichocki N."/>
            <person name="Veneault-Fourrey C."/>
            <person name="LaButti K."/>
            <person name="Lindquist E.A."/>
            <person name="Lipzen A."/>
            <person name="Lundell T."/>
            <person name="Morin E."/>
            <person name="Murat C."/>
            <person name="Sun H."/>
            <person name="Tunlid A."/>
            <person name="Henrissat B."/>
            <person name="Grigoriev I.V."/>
            <person name="Hibbett D.S."/>
            <person name="Martin F."/>
            <person name="Nordberg H.P."/>
            <person name="Cantor M.N."/>
            <person name="Hua S.X."/>
        </authorList>
    </citation>
    <scope>NUCLEOTIDE SEQUENCE [LARGE SCALE GENOMIC DNA]</scope>
    <source>
        <strain evidence="2 3">441</strain>
    </source>
</reference>
<keyword evidence="3" id="KW-1185">Reference proteome</keyword>
<feature type="compositionally biased region" description="Polar residues" evidence="1">
    <location>
        <begin position="442"/>
        <end position="458"/>
    </location>
</feature>
<dbReference type="EMBL" id="KN833706">
    <property type="protein sequence ID" value="KIK25756.1"/>
    <property type="molecule type" value="Genomic_DNA"/>
</dbReference>
<feature type="compositionally biased region" description="Pro residues" evidence="1">
    <location>
        <begin position="600"/>
        <end position="609"/>
    </location>
</feature>
<dbReference type="HOGENOM" id="CLU_395959_0_0_1"/>
<feature type="region of interest" description="Disordered" evidence="1">
    <location>
        <begin position="93"/>
        <end position="610"/>
    </location>
</feature>
<name>A0A0C9Z8W8_9AGAM</name>
<feature type="non-terminal residue" evidence="2">
    <location>
        <position position="698"/>
    </location>
</feature>
<dbReference type="OrthoDB" id="3255291at2759"/>
<sequence>MSSQPAQAWHPNPQLMQQQAQQPPVMPPTGWTGSWPPAAGFPPGYPGPPPMPGAPPRWNAGSWQYNPQMQNGQVPWAPGMGWGMPPNYNPYKRVPRPASPSYWKTELTDNGLGLEGMVKREKKEDRDDDEPQTPWIWSPPSLLADSEGRAPPERTFDLRRERPSASGSHARPASTPTREPVRNTDRRAALRDTPSTRSFEHVASSSTPVRPTTDSRVYHQTPDRGTPSRGEYIYRSNSHPHETAHVTTPVRHSSEPTRRSTGHQRSSSTGPSSSSSHHSTLNRGGSFTDGRSTAHASSGGNQYPAPATTSTANGRVLQSPVYSQEPDSYSSKAELQPTFPANIVRTPNHYQSSRRGTDEGTHASQSPSRHGPPSGSNQGRSVPSAQPLMRHSSMPTTASRDPYSNFAEDMSGALPPSASAPRSSSRSTVPIVRSRTEPSVGPNLTTIPESASSASSGDQFFVPLVEPLSSSDDDDDDESLPDPSPRARRSPYYYTSDPFPSRSRSPRAVRHHSPSPYRAERSPTEPRQHEYPRRSPYSSRPSPDPSPRHHHHYDSHRSSSHSNGPSPRTPDDPSPPQHRSRRENPLPAPPMERPTLSASQPPPQEPPPAHWVRRVRHGFWNRRGDHLTQNLYVVYAPHDRAYPDELRDYPDESEGYQDHHGTFIPVAERPELPASLPQRGRPPAQPYDSVSCGVQIFL</sequence>
<dbReference type="AlphaFoldDB" id="A0A0C9Z8W8"/>
<feature type="compositionally biased region" description="Basic and acidic residues" evidence="1">
    <location>
        <begin position="518"/>
        <end position="533"/>
    </location>
</feature>
<gene>
    <name evidence="2" type="ORF">PISMIDRAFT_677078</name>
</gene>
<feature type="compositionally biased region" description="Low complexity" evidence="1">
    <location>
        <begin position="415"/>
        <end position="427"/>
    </location>
</feature>
<proteinExistence type="predicted"/>
<protein>
    <submittedName>
        <fullName evidence="2">Uncharacterized protein</fullName>
    </submittedName>
</protein>
<feature type="compositionally biased region" description="Pro residues" evidence="1">
    <location>
        <begin position="39"/>
        <end position="55"/>
    </location>
</feature>
<feature type="compositionally biased region" description="Polar residues" evidence="1">
    <location>
        <begin position="362"/>
        <end position="384"/>
    </location>
</feature>
<feature type="region of interest" description="Disordered" evidence="1">
    <location>
        <begin position="1"/>
        <end position="55"/>
    </location>
</feature>
<feature type="compositionally biased region" description="Low complexity" evidence="1">
    <location>
        <begin position="266"/>
        <end position="279"/>
    </location>
</feature>
<feature type="compositionally biased region" description="Polar residues" evidence="1">
    <location>
        <begin position="193"/>
        <end position="215"/>
    </location>
</feature>
<feature type="compositionally biased region" description="Acidic residues" evidence="1">
    <location>
        <begin position="471"/>
        <end position="480"/>
    </location>
</feature>
<feature type="compositionally biased region" description="Basic and acidic residues" evidence="1">
    <location>
        <begin position="146"/>
        <end position="163"/>
    </location>
</feature>
<organism evidence="2 3">
    <name type="scientific">Pisolithus microcarpus 441</name>
    <dbReference type="NCBI Taxonomy" id="765257"/>
    <lineage>
        <taxon>Eukaryota</taxon>
        <taxon>Fungi</taxon>
        <taxon>Dikarya</taxon>
        <taxon>Basidiomycota</taxon>
        <taxon>Agaricomycotina</taxon>
        <taxon>Agaricomycetes</taxon>
        <taxon>Agaricomycetidae</taxon>
        <taxon>Boletales</taxon>
        <taxon>Sclerodermatineae</taxon>
        <taxon>Pisolithaceae</taxon>
        <taxon>Pisolithus</taxon>
    </lineage>
</organism>
<feature type="compositionally biased region" description="Low complexity" evidence="1">
    <location>
        <begin position="11"/>
        <end position="23"/>
    </location>
</feature>
<feature type="compositionally biased region" description="Polar residues" evidence="1">
    <location>
        <begin position="281"/>
        <end position="313"/>
    </location>
</feature>
<feature type="compositionally biased region" description="Polar residues" evidence="1">
    <location>
        <begin position="320"/>
        <end position="333"/>
    </location>
</feature>
<reference evidence="3" key="2">
    <citation type="submission" date="2015-01" db="EMBL/GenBank/DDBJ databases">
        <title>Evolutionary Origins and Diversification of the Mycorrhizal Mutualists.</title>
        <authorList>
            <consortium name="DOE Joint Genome Institute"/>
            <consortium name="Mycorrhizal Genomics Consortium"/>
            <person name="Kohler A."/>
            <person name="Kuo A."/>
            <person name="Nagy L.G."/>
            <person name="Floudas D."/>
            <person name="Copeland A."/>
            <person name="Barry K.W."/>
            <person name="Cichocki N."/>
            <person name="Veneault-Fourrey C."/>
            <person name="LaButti K."/>
            <person name="Lindquist E.A."/>
            <person name="Lipzen A."/>
            <person name="Lundell T."/>
            <person name="Morin E."/>
            <person name="Murat C."/>
            <person name="Riley R."/>
            <person name="Ohm R."/>
            <person name="Sun H."/>
            <person name="Tunlid A."/>
            <person name="Henrissat B."/>
            <person name="Grigoriev I.V."/>
            <person name="Hibbett D.S."/>
            <person name="Martin F."/>
        </authorList>
    </citation>
    <scope>NUCLEOTIDE SEQUENCE [LARGE SCALE GENOMIC DNA]</scope>
    <source>
        <strain evidence="3">441</strain>
    </source>
</reference>
<feature type="compositionally biased region" description="Basic residues" evidence="1">
    <location>
        <begin position="504"/>
        <end position="513"/>
    </location>
</feature>
<evidence type="ECO:0000313" key="2">
    <source>
        <dbReference type="EMBL" id="KIK25756.1"/>
    </source>
</evidence>
<feature type="compositionally biased region" description="Basic and acidic residues" evidence="1">
    <location>
        <begin position="179"/>
        <end position="190"/>
    </location>
</feature>